<proteinExistence type="predicted"/>
<name>A0AAV7K1G4_9METZ</name>
<protein>
    <submittedName>
        <fullName evidence="2">Uncharacterized protein</fullName>
    </submittedName>
</protein>
<comment type="caution">
    <text evidence="2">The sequence shown here is derived from an EMBL/GenBank/DDBJ whole genome shotgun (WGS) entry which is preliminary data.</text>
</comment>
<gene>
    <name evidence="2" type="ORF">LOD99_2764</name>
</gene>
<dbReference type="EMBL" id="JAKMXF010000221">
    <property type="protein sequence ID" value="KAI6654885.1"/>
    <property type="molecule type" value="Genomic_DNA"/>
</dbReference>
<sequence length="111" mass="13581">MSRLWSAYKRNFPNPFEWYTDTSKLSVNRVSYYQHYFKVSHAMGPIWMRAPLDWNVYYGLWLASIGGFIYLGFTMKKLAFGELKKKPPSRPFREHRWYKNLERFWSPKIDR</sequence>
<evidence type="ECO:0000256" key="1">
    <source>
        <dbReference type="SAM" id="Phobius"/>
    </source>
</evidence>
<organism evidence="2 3">
    <name type="scientific">Oopsacas minuta</name>
    <dbReference type="NCBI Taxonomy" id="111878"/>
    <lineage>
        <taxon>Eukaryota</taxon>
        <taxon>Metazoa</taxon>
        <taxon>Porifera</taxon>
        <taxon>Hexactinellida</taxon>
        <taxon>Hexasterophora</taxon>
        <taxon>Lyssacinosida</taxon>
        <taxon>Leucopsacidae</taxon>
        <taxon>Oopsacas</taxon>
    </lineage>
</organism>
<reference evidence="2 3" key="1">
    <citation type="journal article" date="2023" name="BMC Biol.">
        <title>The compact genome of the sponge Oopsacas minuta (Hexactinellida) is lacking key metazoan core genes.</title>
        <authorList>
            <person name="Santini S."/>
            <person name="Schenkelaars Q."/>
            <person name="Jourda C."/>
            <person name="Duchesne M."/>
            <person name="Belahbib H."/>
            <person name="Rocher C."/>
            <person name="Selva M."/>
            <person name="Riesgo A."/>
            <person name="Vervoort M."/>
            <person name="Leys S.P."/>
            <person name="Kodjabachian L."/>
            <person name="Le Bivic A."/>
            <person name="Borchiellini C."/>
            <person name="Claverie J.M."/>
            <person name="Renard E."/>
        </authorList>
    </citation>
    <scope>NUCLEOTIDE SEQUENCE [LARGE SCALE GENOMIC DNA]</scope>
    <source>
        <strain evidence="2">SPO-2</strain>
    </source>
</reference>
<dbReference type="AlphaFoldDB" id="A0AAV7K1G4"/>
<dbReference type="Proteomes" id="UP001165289">
    <property type="component" value="Unassembled WGS sequence"/>
</dbReference>
<keyword evidence="3" id="KW-1185">Reference proteome</keyword>
<evidence type="ECO:0000313" key="3">
    <source>
        <dbReference type="Proteomes" id="UP001165289"/>
    </source>
</evidence>
<accession>A0AAV7K1G4</accession>
<keyword evidence="1" id="KW-0812">Transmembrane</keyword>
<feature type="transmembrane region" description="Helical" evidence="1">
    <location>
        <begin position="56"/>
        <end position="75"/>
    </location>
</feature>
<evidence type="ECO:0000313" key="2">
    <source>
        <dbReference type="EMBL" id="KAI6654885.1"/>
    </source>
</evidence>
<keyword evidence="1" id="KW-0472">Membrane</keyword>
<keyword evidence="1" id="KW-1133">Transmembrane helix</keyword>